<keyword evidence="1" id="KW-0732">Signal</keyword>
<evidence type="ECO:0000313" key="2">
    <source>
        <dbReference type="EMBL" id="TDT69225.1"/>
    </source>
</evidence>
<dbReference type="GO" id="GO:0009279">
    <property type="term" value="C:cell outer membrane"/>
    <property type="evidence" value="ECO:0007669"/>
    <property type="project" value="TreeGrafter"/>
</dbReference>
<evidence type="ECO:0008006" key="4">
    <source>
        <dbReference type="Google" id="ProtNLM"/>
    </source>
</evidence>
<proteinExistence type="predicted"/>
<dbReference type="PANTHER" id="PTHR30189:SF1">
    <property type="entry name" value="LPS-ASSEMBLY PROTEIN LPTD"/>
    <property type="match status" value="1"/>
</dbReference>
<feature type="chain" id="PRO_5041208382" description="LPS-assembly protein LptD" evidence="1">
    <location>
        <begin position="19"/>
        <end position="1154"/>
    </location>
</feature>
<dbReference type="EMBL" id="SOBG01000006">
    <property type="protein sequence ID" value="TDT69225.1"/>
    <property type="molecule type" value="Genomic_DNA"/>
</dbReference>
<sequence length="1154" mass="137127">MKKHILLLYIILSINILAGDQLNINTDEAVIDFENEEFQAGGGVNFNYDDIKLKAYKLRKLKDKNIIIAEKGVIFNKGDNKVEAYKLTLNIDKNIAIIQDGVSYVEVAGAPKRHNRLYYGGEQFLASYPDKAEVKNAWFTTSHKALKVEKQDDRFKLPYHMSSKRILVYPGKKVIAYNNILYAGRIPIFWMPWYASSLKSDTQAPLFPKIGSNSDEGTYIIWGFDYGIENKNLNGSLALKQSTKKGTFIESFENIYKINDENKGKVSFYDTLIFPRGDYEEQWNFEHQHDYKTKNGELHWKYKNQTINTINAVEDSRSEAEDSGESDPYSNYEQKMSRYELSTQFDKIGKNKDTSIYAYIQYVDNKDVLKEIINNNNENLLNKDNKSEIDNEIQTKLKFDKDNLRYKLYGYYERFEDLDPGSSQSDTKSYNNIDEYRMIDKKYRIDFSYKNTDYDVWRSLSDSERYDDDKELSDYTGDSYNPYTTTQYDEKSLKDVNITLGNYNILKNYKLKFSYSYDKNYEKLNLDEDPFRSSYTNARDRQYNRTVDIIEKNIEQNGYLTELSKDSKRLKLVLGDYKSFAKDRDLYENTGYDEFVNNSNYNIIEYQDSKINTKLGNLNFLINRRYDKYFEKDSLQEFTTKEIVTKNLYNNTGDFYRKYDLKIDNKFSYYMNYFIYNSENRDFNDKVAYISDAEDSKYYRLNGKTLKKDISNELKVLFGNTDTIYNINLVTYNDAYKNKWLKNISLKNSINFNIENKKTIATSYDINNSYQEDNYKNIDNQNYKLELYDDNKEFKYNVSYYKNRVRNETIDTTLDYSDRIRAYNFLKYIDKDIINNFEYSFGEKSKKWWTLEYTITTNTTYDYNDSSGNTVNDYSENILKNQIKINYLVGDKLSEYNNYSYEVIDYNNKLDNNYSYYQNEVSYEYNDLKKDEDKKIIYTDSTGEYQVELSQSEEEKLQRKFLEQVKQERGITTDIFGIDDIADEIIYKKYNKFTLTLRADKNYTKETNFLNALELFKLRLEMHRDENKLVYSYDEENSIYNNVKTLSTSKTHYLEFIKKIGKTDEKWIYKFATKYKTELKDSNSEENLDEVRATIGKEIEFGQWQTSYTLDWNQTYLRYDYTISFSFNLFTFPDKSIGIAKKSTENELKLEAGI</sequence>
<dbReference type="InterPro" id="IPR050218">
    <property type="entry name" value="LptD"/>
</dbReference>
<evidence type="ECO:0000256" key="1">
    <source>
        <dbReference type="SAM" id="SignalP"/>
    </source>
</evidence>
<dbReference type="PANTHER" id="PTHR30189">
    <property type="entry name" value="LPS-ASSEMBLY PROTEIN"/>
    <property type="match status" value="1"/>
</dbReference>
<dbReference type="Proteomes" id="UP000294678">
    <property type="component" value="Unassembled WGS sequence"/>
</dbReference>
<gene>
    <name evidence="2" type="ORF">EV215_1567</name>
</gene>
<evidence type="ECO:0000313" key="3">
    <source>
        <dbReference type="Proteomes" id="UP000294678"/>
    </source>
</evidence>
<dbReference type="GO" id="GO:1990351">
    <property type="term" value="C:transporter complex"/>
    <property type="evidence" value="ECO:0007669"/>
    <property type="project" value="TreeGrafter"/>
</dbReference>
<protein>
    <recommendedName>
        <fullName evidence="4">LPS-assembly protein LptD</fullName>
    </recommendedName>
</protein>
<reference evidence="2 3" key="1">
    <citation type="submission" date="2019-03" db="EMBL/GenBank/DDBJ databases">
        <title>Genomic Encyclopedia of Type Strains, Phase IV (KMG-IV): sequencing the most valuable type-strain genomes for metagenomic binning, comparative biology and taxonomic classification.</title>
        <authorList>
            <person name="Goeker M."/>
        </authorList>
    </citation>
    <scope>NUCLEOTIDE SEQUENCE [LARGE SCALE GENOMIC DNA]</scope>
    <source>
        <strain evidence="2 3">DSM 100055</strain>
    </source>
</reference>
<accession>A0AA46I5R3</accession>
<dbReference type="AlphaFoldDB" id="A0AA46I5R3"/>
<name>A0AA46I5R3_9FUSO</name>
<keyword evidence="3" id="KW-1185">Reference proteome</keyword>
<dbReference type="RefSeq" id="WP_134113435.1">
    <property type="nucleotide sequence ID" value="NZ_SOBG01000006.1"/>
</dbReference>
<feature type="signal peptide" evidence="1">
    <location>
        <begin position="1"/>
        <end position="18"/>
    </location>
</feature>
<organism evidence="2 3">
    <name type="scientific">Hypnocyclicus thermotrophus</name>
    <dbReference type="NCBI Taxonomy" id="1627895"/>
    <lineage>
        <taxon>Bacteria</taxon>
        <taxon>Fusobacteriati</taxon>
        <taxon>Fusobacteriota</taxon>
        <taxon>Fusobacteriia</taxon>
        <taxon>Fusobacteriales</taxon>
        <taxon>Fusobacteriaceae</taxon>
        <taxon>Hypnocyclicus</taxon>
    </lineage>
</organism>
<comment type="caution">
    <text evidence="2">The sequence shown here is derived from an EMBL/GenBank/DDBJ whole genome shotgun (WGS) entry which is preliminary data.</text>
</comment>